<dbReference type="PANTHER" id="PTHR12305">
    <property type="entry name" value="PHOSPHATASE WITH HOMOLOGY TO TENSIN"/>
    <property type="match status" value="1"/>
</dbReference>
<keyword evidence="2" id="KW-0904">Protein phosphatase</keyword>
<dbReference type="Gene3D" id="3.90.190.10">
    <property type="entry name" value="Protein tyrosine phosphatase superfamily"/>
    <property type="match status" value="1"/>
</dbReference>
<gene>
    <name evidence="4" type="ORF">TeGR_g8903</name>
</gene>
<reference evidence="4 5" key="1">
    <citation type="journal article" date="2023" name="Commun. Biol.">
        <title>Genome analysis of Parmales, the sister group of diatoms, reveals the evolutionary specialization of diatoms from phago-mixotrophs to photoautotrophs.</title>
        <authorList>
            <person name="Ban H."/>
            <person name="Sato S."/>
            <person name="Yoshikawa S."/>
            <person name="Yamada K."/>
            <person name="Nakamura Y."/>
            <person name="Ichinomiya M."/>
            <person name="Sato N."/>
            <person name="Blanc-Mathieu R."/>
            <person name="Endo H."/>
            <person name="Kuwata A."/>
            <person name="Ogata H."/>
        </authorList>
    </citation>
    <scope>NUCLEOTIDE SEQUENCE [LARGE SCALE GENOMIC DNA]</scope>
</reference>
<evidence type="ECO:0000259" key="3">
    <source>
        <dbReference type="PROSITE" id="PS51181"/>
    </source>
</evidence>
<comment type="caution">
    <text evidence="4">The sequence shown here is derived from an EMBL/GenBank/DDBJ whole genome shotgun (WGS) entry which is preliminary data.</text>
</comment>
<dbReference type="InterPro" id="IPR051281">
    <property type="entry name" value="Dual-spec_lipid-protein_phosph"/>
</dbReference>
<dbReference type="PROSITE" id="PS51181">
    <property type="entry name" value="PPASE_TENSIN"/>
    <property type="match status" value="1"/>
</dbReference>
<dbReference type="EMBL" id="BRYB01003042">
    <property type="protein sequence ID" value="GMI29526.1"/>
    <property type="molecule type" value="Genomic_DNA"/>
</dbReference>
<accession>A0ABQ6MN91</accession>
<name>A0ABQ6MN91_9STRA</name>
<dbReference type="SUPFAM" id="SSF52799">
    <property type="entry name" value="(Phosphotyrosine protein) phosphatases II"/>
    <property type="match status" value="1"/>
</dbReference>
<dbReference type="InterPro" id="IPR029023">
    <property type="entry name" value="Tensin_phosphatase"/>
</dbReference>
<dbReference type="PANTHER" id="PTHR12305:SF60">
    <property type="entry name" value="PHOSPHATIDYLINOSITOL 3,4,5-TRISPHOSPHATE 3-PHOSPHATASE TPTE2-RELATED"/>
    <property type="match status" value="1"/>
</dbReference>
<feature type="domain" description="Phosphatase tensin-type" evidence="3">
    <location>
        <begin position="46"/>
        <end position="219"/>
    </location>
</feature>
<dbReference type="InterPro" id="IPR029021">
    <property type="entry name" value="Prot-tyrosine_phosphatase-like"/>
</dbReference>
<sequence length="410" mass="46318">MYKGNWDELDGPLKSRWFKQCCCSSLCFPMDALLTPLRKLVSKKKRRYTEGGYNLDLTYVTDRIIVHGFPAAGVEHLYRNPRSEVARFLEERHAGHYKVFNFCCEPGRGYDPDVFDGRVERYPFRDHGVPPLDTMAEFCNSAKAWLDADPLNVVSLHCKAGKGRAGIMTCCLLVRIGYRQSAAEAMTYYDGTRVTNNKGLTVKSQRKFVKNYERMWREKWEVKEGTNIGKFPAEDEVGGRYPPVKGVVRNLTSVEIVELPPCLKGESFFVKILEGTTSSHFDNDCIGKSKLIEGAQGGGERDEEIMEVDCTVRDNFCVQVFKKGKGFMAKNLRVCELWENTTLMGGETEPTLSFGGEEINVKKKFRPKFQPLKIRLGFDHARRARGVTGVSGDGVEMKEVALVESDGHTI</sequence>
<evidence type="ECO:0000256" key="1">
    <source>
        <dbReference type="ARBA" id="ARBA00022801"/>
    </source>
</evidence>
<dbReference type="Proteomes" id="UP001165060">
    <property type="component" value="Unassembled WGS sequence"/>
</dbReference>
<keyword evidence="5" id="KW-1185">Reference proteome</keyword>
<protein>
    <recommendedName>
        <fullName evidence="3">Phosphatase tensin-type domain-containing protein</fullName>
    </recommendedName>
</protein>
<evidence type="ECO:0000313" key="5">
    <source>
        <dbReference type="Proteomes" id="UP001165060"/>
    </source>
</evidence>
<dbReference type="CDD" id="cd14509">
    <property type="entry name" value="PTP_PTEN"/>
    <property type="match status" value="1"/>
</dbReference>
<dbReference type="Pfam" id="PF22785">
    <property type="entry name" value="Tc-R-P"/>
    <property type="match status" value="1"/>
</dbReference>
<evidence type="ECO:0000313" key="4">
    <source>
        <dbReference type="EMBL" id="GMI29526.1"/>
    </source>
</evidence>
<evidence type="ECO:0000256" key="2">
    <source>
        <dbReference type="ARBA" id="ARBA00022912"/>
    </source>
</evidence>
<dbReference type="InterPro" id="IPR045101">
    <property type="entry name" value="PTP_PTEN"/>
</dbReference>
<organism evidence="4 5">
    <name type="scientific">Tetraparma gracilis</name>
    <dbReference type="NCBI Taxonomy" id="2962635"/>
    <lineage>
        <taxon>Eukaryota</taxon>
        <taxon>Sar</taxon>
        <taxon>Stramenopiles</taxon>
        <taxon>Ochrophyta</taxon>
        <taxon>Bolidophyceae</taxon>
        <taxon>Parmales</taxon>
        <taxon>Triparmaceae</taxon>
        <taxon>Tetraparma</taxon>
    </lineage>
</organism>
<proteinExistence type="predicted"/>
<keyword evidence="1" id="KW-0378">Hydrolase</keyword>